<accession>A0A557RTV4</accession>
<evidence type="ECO:0008006" key="3">
    <source>
        <dbReference type="Google" id="ProtNLM"/>
    </source>
</evidence>
<proteinExistence type="predicted"/>
<dbReference type="Proteomes" id="UP000316649">
    <property type="component" value="Unassembled WGS sequence"/>
</dbReference>
<sequence length="397" mass="44185">MFRIEMLPAAHGDCLWIEYGAADQTHRILIDGGPAHTYPSLRERVLHLPSTQRHFDLLVVTHIDADHIEGIIRLLQDAQALDCVFDRIWFNGAPQLNQVPDPAGEALGAMQGEILGLLIKAYEEQRGESVWNKGMSEQIAYIPATAEKLPVIDLPGDCRLTLLSPDHERLLELKDHWRDELDKAGVDSGDLQTLKFKLESSRHLRPLGDVLGEDDDALELEELGFDLTWQPDDMLGSTKGEPGGDAPFGSDTSLANGSSIAFLLEYPKDKPTTRFLLAGDAWPSVLESSIERLLPQTTGQLKLTGFKLPHHGSIANLSPGLLSRIDCKHYLISTNGALFRHPHSRAVELLLERHNARAQARLHFNYLTSTTSAWADEDDQKARKYLAFHPKGISLEL</sequence>
<dbReference type="RefSeq" id="WP_144360648.1">
    <property type="nucleotide sequence ID" value="NZ_VMNH01000034.1"/>
</dbReference>
<organism evidence="1 2">
    <name type="scientific">Sedimenticola selenatireducens</name>
    <dbReference type="NCBI Taxonomy" id="191960"/>
    <lineage>
        <taxon>Bacteria</taxon>
        <taxon>Pseudomonadati</taxon>
        <taxon>Pseudomonadota</taxon>
        <taxon>Gammaproteobacteria</taxon>
        <taxon>Chromatiales</taxon>
        <taxon>Sedimenticolaceae</taxon>
        <taxon>Sedimenticola</taxon>
    </lineage>
</organism>
<dbReference type="InterPro" id="IPR052159">
    <property type="entry name" value="Competence_DNA_uptake"/>
</dbReference>
<reference evidence="1 2" key="1">
    <citation type="submission" date="2019-07" db="EMBL/GenBank/DDBJ databases">
        <title>The pathways for chlorine oxyanion respiration interact through the shared metabolite chlorate.</title>
        <authorList>
            <person name="Barnum T.P."/>
            <person name="Cheng Y."/>
            <person name="Hill K.A."/>
            <person name="Lucas L.N."/>
            <person name="Carlson H.K."/>
            <person name="Coates J.D."/>
        </authorList>
    </citation>
    <scope>NUCLEOTIDE SEQUENCE [LARGE SCALE GENOMIC DNA]</scope>
    <source>
        <strain evidence="1 2">BK-1</strain>
    </source>
</reference>
<dbReference type="AlphaFoldDB" id="A0A557RTV4"/>
<comment type="caution">
    <text evidence="1">The sequence shown here is derived from an EMBL/GenBank/DDBJ whole genome shotgun (WGS) entry which is preliminary data.</text>
</comment>
<gene>
    <name evidence="1" type="ORF">FHP88_18570</name>
</gene>
<dbReference type="InterPro" id="IPR036866">
    <property type="entry name" value="RibonucZ/Hydroxyglut_hydro"/>
</dbReference>
<dbReference type="PANTHER" id="PTHR30619">
    <property type="entry name" value="DNA INTERNALIZATION/COMPETENCE PROTEIN COMEC/REC2"/>
    <property type="match status" value="1"/>
</dbReference>
<dbReference type="PANTHER" id="PTHR30619:SF1">
    <property type="entry name" value="RECOMBINATION PROTEIN 2"/>
    <property type="match status" value="1"/>
</dbReference>
<dbReference type="Gene3D" id="3.60.15.10">
    <property type="entry name" value="Ribonuclease Z/Hydroxyacylglutathione hydrolase-like"/>
    <property type="match status" value="1"/>
</dbReference>
<dbReference type="EMBL" id="VMNH01000034">
    <property type="protein sequence ID" value="TVO68575.1"/>
    <property type="molecule type" value="Genomic_DNA"/>
</dbReference>
<name>A0A557RTV4_9GAMM</name>
<dbReference type="SUPFAM" id="SSF56281">
    <property type="entry name" value="Metallo-hydrolase/oxidoreductase"/>
    <property type="match status" value="1"/>
</dbReference>
<dbReference type="OrthoDB" id="418728at2"/>
<keyword evidence="2" id="KW-1185">Reference proteome</keyword>
<evidence type="ECO:0000313" key="1">
    <source>
        <dbReference type="EMBL" id="TVO68575.1"/>
    </source>
</evidence>
<protein>
    <recommendedName>
        <fullName evidence="3">MBL fold metallo-hydrolase</fullName>
    </recommendedName>
</protein>
<evidence type="ECO:0000313" key="2">
    <source>
        <dbReference type="Proteomes" id="UP000316649"/>
    </source>
</evidence>